<dbReference type="Proteomes" id="UP000054985">
    <property type="component" value="Unassembled WGS sequence"/>
</dbReference>
<dbReference type="EMBL" id="UGOG01000001">
    <property type="protein sequence ID" value="STX61318.1"/>
    <property type="molecule type" value="Genomic_DNA"/>
</dbReference>
<protein>
    <submittedName>
        <fullName evidence="3">Uncharacterized protein</fullName>
    </submittedName>
</protein>
<name>A0A378JV92_9GAMM</name>
<feature type="chain" id="PRO_5016755056" evidence="1">
    <location>
        <begin position="21"/>
        <end position="277"/>
    </location>
</feature>
<dbReference type="STRING" id="39962.Lmor_1245"/>
<evidence type="ECO:0000256" key="1">
    <source>
        <dbReference type="SAM" id="SignalP"/>
    </source>
</evidence>
<feature type="signal peptide" evidence="1">
    <location>
        <begin position="1"/>
        <end position="20"/>
    </location>
</feature>
<keyword evidence="1" id="KW-0732">Signal</keyword>
<dbReference type="Proteomes" id="UP000254040">
    <property type="component" value="Unassembled WGS sequence"/>
</dbReference>
<proteinExistence type="predicted"/>
<dbReference type="EMBL" id="LNYN01000019">
    <property type="protein sequence ID" value="KTD34712.1"/>
    <property type="molecule type" value="Genomic_DNA"/>
</dbReference>
<evidence type="ECO:0000313" key="4">
    <source>
        <dbReference type="Proteomes" id="UP000054985"/>
    </source>
</evidence>
<keyword evidence="4" id="KW-1185">Reference proteome</keyword>
<evidence type="ECO:0000313" key="3">
    <source>
        <dbReference type="EMBL" id="STX61318.1"/>
    </source>
</evidence>
<evidence type="ECO:0000313" key="5">
    <source>
        <dbReference type="Proteomes" id="UP000254040"/>
    </source>
</evidence>
<dbReference type="RefSeq" id="WP_028385380.1">
    <property type="nucleotide sequence ID" value="NZ_CAAAJG010000004.1"/>
</dbReference>
<evidence type="ECO:0000313" key="2">
    <source>
        <dbReference type="EMBL" id="KTD34712.1"/>
    </source>
</evidence>
<dbReference type="AlphaFoldDB" id="A0A378JV92"/>
<accession>A0A378JV92</accession>
<reference evidence="2 4" key="1">
    <citation type="submission" date="2015-11" db="EMBL/GenBank/DDBJ databases">
        <title>Genomic analysis of 38 Legionella species identifies large and diverse effector repertoires.</title>
        <authorList>
            <person name="Burstein D."/>
            <person name="Amaro F."/>
            <person name="Zusman T."/>
            <person name="Lifshitz Z."/>
            <person name="Cohen O."/>
            <person name="Gilbert J.A."/>
            <person name="Pupko T."/>
            <person name="Shuman H.A."/>
            <person name="Segal G."/>
        </authorList>
    </citation>
    <scope>NUCLEOTIDE SEQUENCE [LARGE SCALE GENOMIC DNA]</scope>
    <source>
        <strain evidence="2 4">ATCC 43877</strain>
    </source>
</reference>
<sequence>MKKFVLSLGLGLTLAVNAFADNVLDQLNSHVVKILSPVQNESTTAQLAFKEIETTQEHASKVALNSFYQKKGSQNVFELKLDNLAYNYGDGTNPTTVIRGSLGVDFTKLLPQDQINTMIPLAVQIIETLAKEYTEEEYGDAASIKAVITSTNKDSEDNYTSLTALISVKIDLSKLPEATLKEDIMLTDMVLSLNINLKTGLIIDAFIISNPEYSGFNNDEQGLKELLDRLLARDEAVMEEIQNMVQRLDDIASMIVEKTNDFKFSGLFGSRSKPSLS</sequence>
<gene>
    <name evidence="2" type="ORF">Lmor_1245</name>
    <name evidence="3" type="ORF">NCTC12239_00224</name>
</gene>
<organism evidence="3 5">
    <name type="scientific">Legionella moravica</name>
    <dbReference type="NCBI Taxonomy" id="39962"/>
    <lineage>
        <taxon>Bacteria</taxon>
        <taxon>Pseudomonadati</taxon>
        <taxon>Pseudomonadota</taxon>
        <taxon>Gammaproteobacteria</taxon>
        <taxon>Legionellales</taxon>
        <taxon>Legionellaceae</taxon>
        <taxon>Legionella</taxon>
    </lineage>
</organism>
<reference evidence="3 5" key="2">
    <citation type="submission" date="2018-06" db="EMBL/GenBank/DDBJ databases">
        <authorList>
            <consortium name="Pathogen Informatics"/>
            <person name="Doyle S."/>
        </authorList>
    </citation>
    <scope>NUCLEOTIDE SEQUENCE [LARGE SCALE GENOMIC DNA]</scope>
    <source>
        <strain evidence="3 5">NCTC12239</strain>
    </source>
</reference>